<gene>
    <name evidence="1" type="ORF">LPJ66_009292</name>
</gene>
<evidence type="ECO:0000313" key="2">
    <source>
        <dbReference type="Proteomes" id="UP001150581"/>
    </source>
</evidence>
<proteinExistence type="predicted"/>
<feature type="non-terminal residue" evidence="1">
    <location>
        <position position="1"/>
    </location>
</feature>
<organism evidence="1 2">
    <name type="scientific">Kickxella alabastrina</name>
    <dbReference type="NCBI Taxonomy" id="61397"/>
    <lineage>
        <taxon>Eukaryota</taxon>
        <taxon>Fungi</taxon>
        <taxon>Fungi incertae sedis</taxon>
        <taxon>Zoopagomycota</taxon>
        <taxon>Kickxellomycotina</taxon>
        <taxon>Kickxellomycetes</taxon>
        <taxon>Kickxellales</taxon>
        <taxon>Kickxellaceae</taxon>
        <taxon>Kickxella</taxon>
    </lineage>
</organism>
<keyword evidence="2" id="KW-1185">Reference proteome</keyword>
<dbReference type="Proteomes" id="UP001150581">
    <property type="component" value="Unassembled WGS sequence"/>
</dbReference>
<name>A0ACC1IBS9_9FUNG</name>
<protein>
    <submittedName>
        <fullName evidence="1">Uncharacterized protein</fullName>
    </submittedName>
</protein>
<accession>A0ACC1IBS9</accession>
<comment type="caution">
    <text evidence="1">The sequence shown here is derived from an EMBL/GenBank/DDBJ whole genome shotgun (WGS) entry which is preliminary data.</text>
</comment>
<sequence length="221" mass="23456">SAYNSHHRDHMDSLKHQGPRFQTPELSSSCNMSDISASSSPSMSPASSCPSTPSMQVVYAAKSEYESCPAADANSAEYHYVHTHHAGNFGGAEQNYAYGSSNEANCVDSSMASILRGTLTYPTSTCRLNRSSTMSSTGSSPGFSYSNSNSSASSSASPSLIPEPLPPIDDYLEVLSKAASAQLPLPTISHAQPRFCPPQHSPAPWSYSGATAPSRARFMPY</sequence>
<reference evidence="1" key="1">
    <citation type="submission" date="2022-07" db="EMBL/GenBank/DDBJ databases">
        <title>Phylogenomic reconstructions and comparative analyses of Kickxellomycotina fungi.</title>
        <authorList>
            <person name="Reynolds N.K."/>
            <person name="Stajich J.E."/>
            <person name="Barry K."/>
            <person name="Grigoriev I.V."/>
            <person name="Crous P."/>
            <person name="Smith M.E."/>
        </authorList>
    </citation>
    <scope>NUCLEOTIDE SEQUENCE</scope>
    <source>
        <strain evidence="1">Benny 63K</strain>
    </source>
</reference>
<dbReference type="EMBL" id="JANBPG010002084">
    <property type="protein sequence ID" value="KAJ1887103.1"/>
    <property type="molecule type" value="Genomic_DNA"/>
</dbReference>
<evidence type="ECO:0000313" key="1">
    <source>
        <dbReference type="EMBL" id="KAJ1887103.1"/>
    </source>
</evidence>